<name>S8DV80_FOMSC</name>
<evidence type="ECO:0000313" key="1">
    <source>
        <dbReference type="EMBL" id="EPS96492.1"/>
    </source>
</evidence>
<evidence type="ECO:0000313" key="2">
    <source>
        <dbReference type="Proteomes" id="UP000015241"/>
    </source>
</evidence>
<keyword evidence="2" id="KW-1185">Reference proteome</keyword>
<accession>S8DV80</accession>
<dbReference type="Proteomes" id="UP000015241">
    <property type="component" value="Unassembled WGS sequence"/>
</dbReference>
<dbReference type="STRING" id="743788.S8DV80"/>
<protein>
    <submittedName>
        <fullName evidence="1">Uncharacterized protein</fullName>
    </submittedName>
</protein>
<feature type="non-terminal residue" evidence="1">
    <location>
        <position position="1"/>
    </location>
</feature>
<dbReference type="AlphaFoldDB" id="S8DV80"/>
<dbReference type="InParanoid" id="S8DV80"/>
<dbReference type="OrthoDB" id="2782214at2759"/>
<reference evidence="1 2" key="1">
    <citation type="journal article" date="2012" name="Science">
        <title>The Paleozoic origin of enzymatic lignin decomposition reconstructed from 31 fungal genomes.</title>
        <authorList>
            <person name="Floudas D."/>
            <person name="Binder M."/>
            <person name="Riley R."/>
            <person name="Barry K."/>
            <person name="Blanchette R.A."/>
            <person name="Henrissat B."/>
            <person name="Martinez A.T."/>
            <person name="Otillar R."/>
            <person name="Spatafora J.W."/>
            <person name="Yadav J.S."/>
            <person name="Aerts A."/>
            <person name="Benoit I."/>
            <person name="Boyd A."/>
            <person name="Carlson A."/>
            <person name="Copeland A."/>
            <person name="Coutinho P.M."/>
            <person name="de Vries R.P."/>
            <person name="Ferreira P."/>
            <person name="Findley K."/>
            <person name="Foster B."/>
            <person name="Gaskell J."/>
            <person name="Glotzer D."/>
            <person name="Gorecki P."/>
            <person name="Heitman J."/>
            <person name="Hesse C."/>
            <person name="Hori C."/>
            <person name="Igarashi K."/>
            <person name="Jurgens J.A."/>
            <person name="Kallen N."/>
            <person name="Kersten P."/>
            <person name="Kohler A."/>
            <person name="Kuees U."/>
            <person name="Kumar T.K.A."/>
            <person name="Kuo A."/>
            <person name="LaButti K."/>
            <person name="Larrondo L.F."/>
            <person name="Lindquist E."/>
            <person name="Ling A."/>
            <person name="Lombard V."/>
            <person name="Lucas S."/>
            <person name="Lundell T."/>
            <person name="Martin R."/>
            <person name="McLaughlin D.J."/>
            <person name="Morgenstern I."/>
            <person name="Morin E."/>
            <person name="Murat C."/>
            <person name="Nagy L.G."/>
            <person name="Nolan M."/>
            <person name="Ohm R.A."/>
            <person name="Patyshakuliyeva A."/>
            <person name="Rokas A."/>
            <person name="Ruiz-Duenas F.J."/>
            <person name="Sabat G."/>
            <person name="Salamov A."/>
            <person name="Samejima M."/>
            <person name="Schmutz J."/>
            <person name="Slot J.C."/>
            <person name="St John F."/>
            <person name="Stenlid J."/>
            <person name="Sun H."/>
            <person name="Sun S."/>
            <person name="Syed K."/>
            <person name="Tsang A."/>
            <person name="Wiebenga A."/>
            <person name="Young D."/>
            <person name="Pisabarro A."/>
            <person name="Eastwood D.C."/>
            <person name="Martin F."/>
            <person name="Cullen D."/>
            <person name="Grigoriev I.V."/>
            <person name="Hibbett D.S."/>
        </authorList>
    </citation>
    <scope>NUCLEOTIDE SEQUENCE</scope>
    <source>
        <strain evidence="2">FP-58527</strain>
    </source>
</reference>
<gene>
    <name evidence="1" type="ORF">FOMPIDRAFT_1130428</name>
</gene>
<dbReference type="EMBL" id="KE504188">
    <property type="protein sequence ID" value="EPS96492.1"/>
    <property type="molecule type" value="Genomic_DNA"/>
</dbReference>
<dbReference type="HOGENOM" id="CLU_126337_3_0_1"/>
<organism evidence="1 2">
    <name type="scientific">Fomitopsis schrenkii</name>
    <name type="common">Brown rot fungus</name>
    <dbReference type="NCBI Taxonomy" id="2126942"/>
    <lineage>
        <taxon>Eukaryota</taxon>
        <taxon>Fungi</taxon>
        <taxon>Dikarya</taxon>
        <taxon>Basidiomycota</taxon>
        <taxon>Agaricomycotina</taxon>
        <taxon>Agaricomycetes</taxon>
        <taxon>Polyporales</taxon>
        <taxon>Fomitopsis</taxon>
    </lineage>
</organism>
<sequence>DPAAEPLYLASCEWDSCQILLDDTSPAGLMRHLRDWHLGGDQKPFNKTRRGYCQWAGGCGKEMAYASFGKHVSYVHLRHGIRCPHCNRDIGRAGLLPLHLERYCRRAPKQDQTV</sequence>
<proteinExistence type="predicted"/>